<accession>A0A0J6YSG8</accession>
<organism evidence="1 2">
    <name type="scientific">Coccidioides immitis RMSCC 2394</name>
    <dbReference type="NCBI Taxonomy" id="404692"/>
    <lineage>
        <taxon>Eukaryota</taxon>
        <taxon>Fungi</taxon>
        <taxon>Dikarya</taxon>
        <taxon>Ascomycota</taxon>
        <taxon>Pezizomycotina</taxon>
        <taxon>Eurotiomycetes</taxon>
        <taxon>Eurotiomycetidae</taxon>
        <taxon>Onygenales</taxon>
        <taxon>Onygenaceae</taxon>
        <taxon>Coccidioides</taxon>
    </lineage>
</organism>
<evidence type="ECO:0000313" key="2">
    <source>
        <dbReference type="Proteomes" id="UP000054565"/>
    </source>
</evidence>
<sequence>MDNASSEFSDSEPEYDSLEELDYNLQSLTARSRPTYTSKEKCKVLYWLKTGKYRADCFVQYGKNGCHVHRIEPAEYHNFDAIKCLESLLRAEGFFRKIMEHGNTVKKISEQLPRLHGKFLSPTALQHGSMPSTLRD</sequence>
<gene>
    <name evidence="1" type="ORF">CIRG_09925</name>
</gene>
<name>A0A0J6YSG8_COCIT</name>
<dbReference type="EMBL" id="DS028101">
    <property type="protein sequence ID" value="KMP10244.1"/>
    <property type="molecule type" value="Genomic_DNA"/>
</dbReference>
<dbReference type="AlphaFoldDB" id="A0A0J6YSG8"/>
<protein>
    <submittedName>
        <fullName evidence="1">Uncharacterized protein</fullName>
    </submittedName>
</protein>
<dbReference type="Proteomes" id="UP000054565">
    <property type="component" value="Unassembled WGS sequence"/>
</dbReference>
<proteinExistence type="predicted"/>
<evidence type="ECO:0000313" key="1">
    <source>
        <dbReference type="EMBL" id="KMP10244.1"/>
    </source>
</evidence>
<reference evidence="2" key="1">
    <citation type="journal article" date="2010" name="Genome Res.">
        <title>Population genomic sequencing of Coccidioides fungi reveals recent hybridization and transposon control.</title>
        <authorList>
            <person name="Neafsey D.E."/>
            <person name="Barker B.M."/>
            <person name="Sharpton T.J."/>
            <person name="Stajich J.E."/>
            <person name="Park D.J."/>
            <person name="Whiston E."/>
            <person name="Hung C.-Y."/>
            <person name="McMahan C."/>
            <person name="White J."/>
            <person name="Sykes S."/>
            <person name="Heiman D."/>
            <person name="Young S."/>
            <person name="Zeng Q."/>
            <person name="Abouelleil A."/>
            <person name="Aftuck L."/>
            <person name="Bessette D."/>
            <person name="Brown A."/>
            <person name="FitzGerald M."/>
            <person name="Lui A."/>
            <person name="Macdonald J.P."/>
            <person name="Priest M."/>
            <person name="Orbach M.J."/>
            <person name="Galgiani J.N."/>
            <person name="Kirkland T.N."/>
            <person name="Cole G.T."/>
            <person name="Birren B.W."/>
            <person name="Henn M.R."/>
            <person name="Taylor J.W."/>
            <person name="Rounsley S.D."/>
        </authorList>
    </citation>
    <scope>NUCLEOTIDE SEQUENCE [LARGE SCALE GENOMIC DNA]</scope>
    <source>
        <strain evidence="2">RMSCC 2394</strain>
    </source>
</reference>